<dbReference type="RefSeq" id="WP_106299087.1">
    <property type="nucleotide sequence ID" value="NZ_PVTI01000053.1"/>
</dbReference>
<dbReference type="SUPFAM" id="SSF53067">
    <property type="entry name" value="Actin-like ATPase domain"/>
    <property type="match status" value="1"/>
</dbReference>
<dbReference type="Proteomes" id="UP000237822">
    <property type="component" value="Unassembled WGS sequence"/>
</dbReference>
<evidence type="ECO:0000313" key="4">
    <source>
        <dbReference type="Proteomes" id="UP000237822"/>
    </source>
</evidence>
<keyword evidence="4" id="KW-1185">Reference proteome</keyword>
<dbReference type="PANTHER" id="PTHR11365">
    <property type="entry name" value="5-OXOPROLINASE RELATED"/>
    <property type="match status" value="1"/>
</dbReference>
<dbReference type="Pfam" id="PF05378">
    <property type="entry name" value="Hydant_A_N"/>
    <property type="match status" value="1"/>
</dbReference>
<feature type="domain" description="Hydantoinase/oxoprolinase N-terminal" evidence="2">
    <location>
        <begin position="6"/>
        <end position="175"/>
    </location>
</feature>
<proteinExistence type="predicted"/>
<feature type="domain" description="Hydantoinase A/oxoprolinase" evidence="1">
    <location>
        <begin position="194"/>
        <end position="364"/>
    </location>
</feature>
<dbReference type="InterPro" id="IPR008040">
    <property type="entry name" value="Hydant_A_N"/>
</dbReference>
<dbReference type="InterPro" id="IPR045079">
    <property type="entry name" value="Oxoprolinase-like"/>
</dbReference>
<accession>A0A2T0TQZ4</accession>
<dbReference type="Gene3D" id="3.30.420.40">
    <property type="match status" value="1"/>
</dbReference>
<dbReference type="InterPro" id="IPR043129">
    <property type="entry name" value="ATPase_NBD"/>
</dbReference>
<organism evidence="3 4">
    <name type="scientific">Knoellia remsis</name>
    <dbReference type="NCBI Taxonomy" id="407159"/>
    <lineage>
        <taxon>Bacteria</taxon>
        <taxon>Bacillati</taxon>
        <taxon>Actinomycetota</taxon>
        <taxon>Actinomycetes</taxon>
        <taxon>Micrococcales</taxon>
        <taxon>Intrasporangiaceae</taxon>
        <taxon>Knoellia</taxon>
    </lineage>
</organism>
<evidence type="ECO:0000259" key="2">
    <source>
        <dbReference type="Pfam" id="PF05378"/>
    </source>
</evidence>
<dbReference type="EMBL" id="PVTI01000053">
    <property type="protein sequence ID" value="PRY48061.1"/>
    <property type="molecule type" value="Genomic_DNA"/>
</dbReference>
<dbReference type="InterPro" id="IPR002821">
    <property type="entry name" value="Hydantoinase_A"/>
</dbReference>
<evidence type="ECO:0000313" key="3">
    <source>
        <dbReference type="EMBL" id="PRY48061.1"/>
    </source>
</evidence>
<comment type="caution">
    <text evidence="3">The sequence shown here is derived from an EMBL/GenBank/DDBJ whole genome shotgun (WGS) entry which is preliminary data.</text>
</comment>
<reference evidence="3 4" key="1">
    <citation type="submission" date="2018-03" db="EMBL/GenBank/DDBJ databases">
        <title>Genomic Encyclopedia of Archaeal and Bacterial Type Strains, Phase II (KMG-II): from individual species to whole genera.</title>
        <authorList>
            <person name="Goeker M."/>
        </authorList>
    </citation>
    <scope>NUCLEOTIDE SEQUENCE [LARGE SCALE GENOMIC DNA]</scope>
    <source>
        <strain evidence="3 4">ATCC BAA-1496</strain>
    </source>
</reference>
<name>A0A2T0TQZ4_9MICO</name>
<dbReference type="OrthoDB" id="9768323at2"/>
<protein>
    <submittedName>
        <fullName evidence="3">Hydantoinase/oxoprolinase-like protein</fullName>
    </submittedName>
</protein>
<sequence>MNQTYRLGIDVGGTNTDAALLDVDGQVVKAVKVPTTEPTADGVINAIDRVVSLAGIDPGTIRYAMLGTTHCTNAIVERRGLSPVGVLRLAAPSTTSVPPLEGWPEDLRAVIGKHAYVVGGGYEVDGRLLSPLDEDAVRSACRAMKGEVEAVAVVGVYSSLREDQEQRAAEIVIEELGVPVSLSARIGALGLLERENATVLNAALMKTLRSMAEGFLRALEARGITAKPYFGQNDGTLMQLSYALEFPVLTIGCGPTNSIRGAAHLSGLRDALVVDIGGTTTDVGVLVDGFPRQSATASVIGGIRTNFRMPDILSVGLGGGTRVRDREGEVVLGPDSVGYRLTSEALVFGGSVLTATDVALLMGGATIDGVAPPETDRVVGARAWEAIRELLEETIDRMKPSAAPVPVILVGGGSIVAPEELAGVSELIRPEHFGAANAVGAALGDVAGQSEKVATGVDRRAAREEVAADAVHRACLAGADPSTVEVTSIEELPMAYSDAHSVQIRATAVGRLA</sequence>
<dbReference type="Pfam" id="PF01968">
    <property type="entry name" value="Hydantoinase_A"/>
    <property type="match status" value="1"/>
</dbReference>
<dbReference type="AlphaFoldDB" id="A0A2T0TQZ4"/>
<gene>
    <name evidence="3" type="ORF">BCF74_1536</name>
</gene>
<dbReference type="PANTHER" id="PTHR11365:SF10">
    <property type="entry name" value="HYDANTOINASE_OXOPROLINASE"/>
    <property type="match status" value="1"/>
</dbReference>
<dbReference type="GO" id="GO:0016787">
    <property type="term" value="F:hydrolase activity"/>
    <property type="evidence" value="ECO:0007669"/>
    <property type="project" value="InterPro"/>
</dbReference>
<evidence type="ECO:0000259" key="1">
    <source>
        <dbReference type="Pfam" id="PF01968"/>
    </source>
</evidence>